<dbReference type="EMBL" id="AB922258">
    <property type="protein sequence ID" value="BAP68833.1"/>
    <property type="molecule type" value="mRNA"/>
</dbReference>
<gene>
    <name evidence="2" type="primary">HaRxL109b</name>
</gene>
<dbReference type="InParanoid" id="M4C3A4"/>
<reference evidence="4" key="1">
    <citation type="journal article" date="2010" name="Science">
        <title>Signatures of adaptation to obligate biotrophy in the Hyaloperonospora arabidopsidis genome.</title>
        <authorList>
            <person name="Baxter L."/>
            <person name="Tripathy S."/>
            <person name="Ishaque N."/>
            <person name="Boot N."/>
            <person name="Cabral A."/>
            <person name="Kemen E."/>
            <person name="Thines M."/>
            <person name="Ah-Fong A."/>
            <person name="Anderson R."/>
            <person name="Badejoko W."/>
            <person name="Bittner-Eddy P."/>
            <person name="Boore J.L."/>
            <person name="Chibucos M.C."/>
            <person name="Coates M."/>
            <person name="Dehal P."/>
            <person name="Delehaunty K."/>
            <person name="Dong S."/>
            <person name="Downton P."/>
            <person name="Dumas B."/>
            <person name="Fabro G."/>
            <person name="Fronick C."/>
            <person name="Fuerstenberg S.I."/>
            <person name="Fulton L."/>
            <person name="Gaulin E."/>
            <person name="Govers F."/>
            <person name="Hughes L."/>
            <person name="Humphray S."/>
            <person name="Jiang R.H."/>
            <person name="Judelson H."/>
            <person name="Kamoun S."/>
            <person name="Kyung K."/>
            <person name="Meijer H."/>
            <person name="Minx P."/>
            <person name="Morris P."/>
            <person name="Nelson J."/>
            <person name="Phuntumart V."/>
            <person name="Qutob D."/>
            <person name="Rehmany A."/>
            <person name="Rougon-Cardoso A."/>
            <person name="Ryden P."/>
            <person name="Torto-Alalibo T."/>
            <person name="Studholme D."/>
            <person name="Wang Y."/>
            <person name="Win J."/>
            <person name="Wood J."/>
            <person name="Clifton S.W."/>
            <person name="Rogers J."/>
            <person name="Van den Ackerveken G."/>
            <person name="Jones J.D."/>
            <person name="McDowell J.M."/>
            <person name="Beynon J."/>
            <person name="Tyler B.M."/>
        </authorList>
    </citation>
    <scope>NUCLEOTIDE SEQUENCE [LARGE SCALE GENOMIC DNA]</scope>
    <source>
        <strain evidence="4">Emoy2</strain>
    </source>
</reference>
<accession>M4C3A4</accession>
<organism evidence="3 4">
    <name type="scientific">Hyaloperonospora arabidopsidis (strain Emoy2)</name>
    <name type="common">Downy mildew agent</name>
    <name type="synonym">Peronospora arabidopsidis</name>
    <dbReference type="NCBI Taxonomy" id="559515"/>
    <lineage>
        <taxon>Eukaryota</taxon>
        <taxon>Sar</taxon>
        <taxon>Stramenopiles</taxon>
        <taxon>Oomycota</taxon>
        <taxon>Peronosporomycetes</taxon>
        <taxon>Peronosporales</taxon>
        <taxon>Peronosporaceae</taxon>
        <taxon>Hyaloperonospora</taxon>
    </lineage>
</organism>
<evidence type="ECO:0000313" key="4">
    <source>
        <dbReference type="Proteomes" id="UP000011713"/>
    </source>
</evidence>
<proteinExistence type="evidence at transcript level"/>
<name>M4C3A4_HYAAE</name>
<reference evidence="3" key="3">
    <citation type="submission" date="2015-06" db="UniProtKB">
        <authorList>
            <consortium name="EnsemblProtists"/>
        </authorList>
    </citation>
    <scope>IDENTIFICATION</scope>
    <source>
        <strain evidence="3">Emoy2</strain>
    </source>
</reference>
<evidence type="ECO:0000256" key="1">
    <source>
        <dbReference type="SAM" id="SignalP"/>
    </source>
</evidence>
<dbReference type="EMBL" id="JH598157">
    <property type="status" value="NOT_ANNOTATED_CDS"/>
    <property type="molecule type" value="Genomic_DNA"/>
</dbReference>
<feature type="chain" id="PRO_5009704547" evidence="1">
    <location>
        <begin position="20"/>
        <end position="340"/>
    </location>
</feature>
<keyword evidence="4" id="KW-1185">Reference proteome</keyword>
<dbReference type="Proteomes" id="UP000011713">
    <property type="component" value="Unassembled WGS sequence"/>
</dbReference>
<evidence type="ECO:0000313" key="3">
    <source>
        <dbReference type="EnsemblProtists" id="HpaP813571"/>
    </source>
</evidence>
<evidence type="ECO:0000313" key="2">
    <source>
        <dbReference type="EMBL" id="BAP68833.1"/>
    </source>
</evidence>
<sequence>MRMRCVVFVVSSSFLRGNAGSVVDGDRTDVVAIDQSTLPRLNTDESDGPGLLMAFNKTVNTTAAVTSRPLDDSAVDETTLEEQQSERRASLKGFMGRVRESLYLLLKRSPDKLFKDRFGGHPEAYSPGAINEWLQYVTKFRALHGKYSDEEIFRLVWKELPKANRKKLFQLLFQADIEKDAVLLQQRLAKSLAPDSNVLINVWNDLGYSPKFVLDELDIDFFAEPKLAIHWLRFNEGFRLNHHADVFSFDNIAIYMKKGAGRSHDAKADPPSRASLLPAPSSSSIDGFFTALESAHTDGHDNLDQVAQALREQYGKSNRGDDRVEKLSSLTDSCYRAWRV</sequence>
<dbReference type="HOGENOM" id="CLU_817489_0_0_1"/>
<reference evidence="2" key="2">
    <citation type="journal article" date="2014" name="PLoS Pathog.">
        <title>Expression profiling during arabidopsis/downy mildew interaction reveals a highly-expressed effector that attenuates responses to salicylic acid.</title>
        <authorList>
            <person name="Asai S."/>
            <person name="Rallapalli G."/>
            <person name="Piquerez S.J.M."/>
            <person name="Caillaud M.C."/>
            <person name="Furzer O.J."/>
            <person name="Ishaque N."/>
            <person name="Wirthmueller L."/>
            <person name="Fabro G."/>
            <person name="Shirasu K."/>
            <person name="Jones J.D.G."/>
        </authorList>
    </citation>
    <scope>NUCLEOTIDE SEQUENCE</scope>
    <source>
        <strain evidence="2">Emoy2</strain>
    </source>
</reference>
<dbReference type="VEuPathDB" id="FungiDB:HpaG813571"/>
<protein>
    <submittedName>
        <fullName evidence="2">RxLR effector candidate protein</fullName>
    </submittedName>
</protein>
<feature type="signal peptide" evidence="1">
    <location>
        <begin position="1"/>
        <end position="19"/>
    </location>
</feature>
<keyword evidence="1" id="KW-0732">Signal</keyword>
<dbReference type="EnsemblProtists" id="HpaT813571">
    <property type="protein sequence ID" value="HpaP813571"/>
    <property type="gene ID" value="HpaG813571"/>
</dbReference>
<dbReference type="AlphaFoldDB" id="M4C3A4"/>